<comment type="caution">
    <text evidence="5">The sequence shown here is derived from an EMBL/GenBank/DDBJ whole genome shotgun (WGS) entry which is preliminary data.</text>
</comment>
<dbReference type="RefSeq" id="WP_120351494.1">
    <property type="nucleotide sequence ID" value="NZ_JBHSWA010000001.1"/>
</dbReference>
<dbReference type="NCBIfam" id="TIGR01549">
    <property type="entry name" value="HAD-SF-IA-v1"/>
    <property type="match status" value="1"/>
</dbReference>
<organism evidence="5 6">
    <name type="scientific">Sulfitobacter profundi</name>
    <dbReference type="NCBI Taxonomy" id="2679961"/>
    <lineage>
        <taxon>Bacteria</taxon>
        <taxon>Pseudomonadati</taxon>
        <taxon>Pseudomonadota</taxon>
        <taxon>Alphaproteobacteria</taxon>
        <taxon>Rhodobacterales</taxon>
        <taxon>Roseobacteraceae</taxon>
        <taxon>Sulfitobacter</taxon>
    </lineage>
</organism>
<dbReference type="InterPro" id="IPR036412">
    <property type="entry name" value="HAD-like_sf"/>
</dbReference>
<dbReference type="SUPFAM" id="SSF56784">
    <property type="entry name" value="HAD-like"/>
    <property type="match status" value="1"/>
</dbReference>
<dbReference type="GO" id="GO:0016787">
    <property type="term" value="F:hydrolase activity"/>
    <property type="evidence" value="ECO:0007669"/>
    <property type="project" value="UniProtKB-KW"/>
</dbReference>
<dbReference type="SFLD" id="SFLDS00003">
    <property type="entry name" value="Haloacid_Dehalogenase"/>
    <property type="match status" value="1"/>
</dbReference>
<keyword evidence="6" id="KW-1185">Reference proteome</keyword>
<comment type="catalytic activity">
    <reaction evidence="1">
        <text>2-phosphoglycolate + H2O = glycolate + phosphate</text>
        <dbReference type="Rhea" id="RHEA:14369"/>
        <dbReference type="ChEBI" id="CHEBI:15377"/>
        <dbReference type="ChEBI" id="CHEBI:29805"/>
        <dbReference type="ChEBI" id="CHEBI:43474"/>
        <dbReference type="ChEBI" id="CHEBI:58033"/>
        <dbReference type="EC" id="3.1.3.18"/>
    </reaction>
</comment>
<dbReference type="EMBL" id="JBHSWA010000001">
    <property type="protein sequence ID" value="MFC6642436.1"/>
    <property type="molecule type" value="Genomic_DNA"/>
</dbReference>
<dbReference type="InterPro" id="IPR023198">
    <property type="entry name" value="PGP-like_dom2"/>
</dbReference>
<dbReference type="CDD" id="cd01427">
    <property type="entry name" value="HAD_like"/>
    <property type="match status" value="1"/>
</dbReference>
<name>A0ABW1YYU8_9RHOB</name>
<dbReference type="SFLD" id="SFLDG01129">
    <property type="entry name" value="C1.5:_HAD__Beta-PGM__Phosphata"/>
    <property type="match status" value="1"/>
</dbReference>
<dbReference type="Proteomes" id="UP001596403">
    <property type="component" value="Unassembled WGS sequence"/>
</dbReference>
<protein>
    <recommendedName>
        <fullName evidence="4">phosphoglycolate phosphatase</fullName>
        <ecNumber evidence="4">3.1.3.18</ecNumber>
    </recommendedName>
</protein>
<comment type="similarity">
    <text evidence="3">Belongs to the HAD-like hydrolase superfamily. CbbY/CbbZ/Gph/YieH family.</text>
</comment>
<keyword evidence="5" id="KW-0378">Hydrolase</keyword>
<dbReference type="Gene3D" id="3.40.50.1000">
    <property type="entry name" value="HAD superfamily/HAD-like"/>
    <property type="match status" value="1"/>
</dbReference>
<comment type="pathway">
    <text evidence="2">Organic acid metabolism; glycolate biosynthesis; glycolate from 2-phosphoglycolate: step 1/1.</text>
</comment>
<gene>
    <name evidence="5" type="ORF">ACFQAU_12740</name>
</gene>
<dbReference type="EC" id="3.1.3.18" evidence="4"/>
<accession>A0ABW1YYU8</accession>
<evidence type="ECO:0000313" key="5">
    <source>
        <dbReference type="EMBL" id="MFC6642436.1"/>
    </source>
</evidence>
<evidence type="ECO:0000256" key="1">
    <source>
        <dbReference type="ARBA" id="ARBA00000830"/>
    </source>
</evidence>
<evidence type="ECO:0000313" key="6">
    <source>
        <dbReference type="Proteomes" id="UP001596403"/>
    </source>
</evidence>
<proteinExistence type="inferred from homology"/>
<evidence type="ECO:0000256" key="2">
    <source>
        <dbReference type="ARBA" id="ARBA00004818"/>
    </source>
</evidence>
<dbReference type="InterPro" id="IPR006439">
    <property type="entry name" value="HAD-SF_hydro_IA"/>
</dbReference>
<dbReference type="PANTHER" id="PTHR43434:SF1">
    <property type="entry name" value="PHOSPHOGLYCOLATE PHOSPHATASE"/>
    <property type="match status" value="1"/>
</dbReference>
<evidence type="ECO:0000256" key="4">
    <source>
        <dbReference type="ARBA" id="ARBA00013078"/>
    </source>
</evidence>
<sequence length="231" mass="24463">MDLRNVKGLLFDKDGTLFDFAATWEPWAEAFLLRVCDGEREMAARVGADIGFDLATRRFAPDSIAIAGTPQQVVDALAPHFPERPPSDLLELINAEAARAPQREAVPLRPFLQGLRDRGLRLGVATNDAEHPARAHLLAAGVVDMFDFIAGFDSGHGGKPSPGQLHAFATHVGLPASSIAMVGDSIHDLAAARVAGMGRIAVLTGPATAEDLAPHADLVLPDIGHLPGRLI</sequence>
<dbReference type="Gene3D" id="1.10.150.240">
    <property type="entry name" value="Putative phosphatase, domain 2"/>
    <property type="match status" value="1"/>
</dbReference>
<dbReference type="PANTHER" id="PTHR43434">
    <property type="entry name" value="PHOSPHOGLYCOLATE PHOSPHATASE"/>
    <property type="match status" value="1"/>
</dbReference>
<dbReference type="InterPro" id="IPR050155">
    <property type="entry name" value="HAD-like_hydrolase_sf"/>
</dbReference>
<dbReference type="InterPro" id="IPR023214">
    <property type="entry name" value="HAD_sf"/>
</dbReference>
<evidence type="ECO:0000256" key="3">
    <source>
        <dbReference type="ARBA" id="ARBA00006171"/>
    </source>
</evidence>
<reference evidence="6" key="1">
    <citation type="journal article" date="2019" name="Int. J. Syst. Evol. Microbiol.">
        <title>The Global Catalogue of Microorganisms (GCM) 10K type strain sequencing project: providing services to taxonomists for standard genome sequencing and annotation.</title>
        <authorList>
            <consortium name="The Broad Institute Genomics Platform"/>
            <consortium name="The Broad Institute Genome Sequencing Center for Infectious Disease"/>
            <person name="Wu L."/>
            <person name="Ma J."/>
        </authorList>
    </citation>
    <scope>NUCLEOTIDE SEQUENCE [LARGE SCALE GENOMIC DNA]</scope>
    <source>
        <strain evidence="6">NBRC 111368</strain>
    </source>
</reference>
<dbReference type="Pfam" id="PF00702">
    <property type="entry name" value="Hydrolase"/>
    <property type="match status" value="1"/>
</dbReference>